<protein>
    <submittedName>
        <fullName evidence="1">Uncharacterized protein</fullName>
    </submittedName>
</protein>
<dbReference type="OrthoDB" id="10037236at2759"/>
<organism evidence="1 2">
    <name type="scientific">Paramuricea clavata</name>
    <name type="common">Red gorgonian</name>
    <name type="synonym">Violescent sea-whip</name>
    <dbReference type="NCBI Taxonomy" id="317549"/>
    <lineage>
        <taxon>Eukaryota</taxon>
        <taxon>Metazoa</taxon>
        <taxon>Cnidaria</taxon>
        <taxon>Anthozoa</taxon>
        <taxon>Octocorallia</taxon>
        <taxon>Malacalcyonacea</taxon>
        <taxon>Plexauridae</taxon>
        <taxon>Paramuricea</taxon>
    </lineage>
</organism>
<dbReference type="EMBL" id="CACRXK020022732">
    <property type="protein sequence ID" value="CAB4037097.1"/>
    <property type="molecule type" value="Genomic_DNA"/>
</dbReference>
<name>A0A6S7JYY7_PARCT</name>
<proteinExistence type="predicted"/>
<reference evidence="1" key="1">
    <citation type="submission" date="2020-04" db="EMBL/GenBank/DDBJ databases">
        <authorList>
            <person name="Alioto T."/>
            <person name="Alioto T."/>
            <person name="Gomez Garrido J."/>
        </authorList>
    </citation>
    <scope>NUCLEOTIDE SEQUENCE</scope>
    <source>
        <strain evidence="1">A484AB</strain>
    </source>
</reference>
<dbReference type="PANTHER" id="PTHR33332">
    <property type="entry name" value="REVERSE TRANSCRIPTASE DOMAIN-CONTAINING PROTEIN"/>
    <property type="match status" value="1"/>
</dbReference>
<evidence type="ECO:0000313" key="1">
    <source>
        <dbReference type="EMBL" id="CAB4037097.1"/>
    </source>
</evidence>
<evidence type="ECO:0000313" key="2">
    <source>
        <dbReference type="Proteomes" id="UP001152795"/>
    </source>
</evidence>
<comment type="caution">
    <text evidence="1">The sequence shown here is derived from an EMBL/GenBank/DDBJ whole genome shotgun (WGS) entry which is preliminary data.</text>
</comment>
<dbReference type="AlphaFoldDB" id="A0A6S7JYY7"/>
<accession>A0A6S7JYY7</accession>
<gene>
    <name evidence="1" type="ORF">PACLA_8A019144</name>
</gene>
<keyword evidence="2" id="KW-1185">Reference proteome</keyword>
<dbReference type="Proteomes" id="UP001152795">
    <property type="component" value="Unassembled WGS sequence"/>
</dbReference>
<sequence length="122" mass="14114">MKLNPRKCKEMLCNFMLNPNIVEKPIFIGDQEIERVSTYKLLGVVLSDDLKWNSHIDYIVSKASKRLYDLRLMKWAGAKPPVILKIYKSTVRPILEYAVQVWQSIPGYLSGRVGIYKKEGII</sequence>